<feature type="chain" id="PRO_5036290300" evidence="1">
    <location>
        <begin position="25"/>
        <end position="99"/>
    </location>
</feature>
<dbReference type="Proteomes" id="UP001295469">
    <property type="component" value="Chromosome C03"/>
</dbReference>
<feature type="signal peptide" evidence="1">
    <location>
        <begin position="1"/>
        <end position="24"/>
    </location>
</feature>
<proteinExistence type="predicted"/>
<dbReference type="Gramene" id="CDY71026">
    <property type="protein sequence ID" value="CDY71026"/>
    <property type="gene ID" value="GSBRNA2T00010592001"/>
</dbReference>
<reference evidence="3" key="1">
    <citation type="journal article" date="2014" name="Science">
        <title>Plant genetics. Early allopolyploid evolution in the post-Neolithic Brassica napus oilseed genome.</title>
        <authorList>
            <person name="Chalhoub B."/>
            <person name="Denoeud F."/>
            <person name="Liu S."/>
            <person name="Parkin I.A."/>
            <person name="Tang H."/>
            <person name="Wang X."/>
            <person name="Chiquet J."/>
            <person name="Belcram H."/>
            <person name="Tong C."/>
            <person name="Samans B."/>
            <person name="Correa M."/>
            <person name="Da Silva C."/>
            <person name="Just J."/>
            <person name="Falentin C."/>
            <person name="Koh C.S."/>
            <person name="Le Clainche I."/>
            <person name="Bernard M."/>
            <person name="Bento P."/>
            <person name="Noel B."/>
            <person name="Labadie K."/>
            <person name="Alberti A."/>
            <person name="Charles M."/>
            <person name="Arnaud D."/>
            <person name="Guo H."/>
            <person name="Daviaud C."/>
            <person name="Alamery S."/>
            <person name="Jabbari K."/>
            <person name="Zhao M."/>
            <person name="Edger P.P."/>
            <person name="Chelaifa H."/>
            <person name="Tack D."/>
            <person name="Lassalle G."/>
            <person name="Mestiri I."/>
            <person name="Schnel N."/>
            <person name="Le Paslier M.C."/>
            <person name="Fan G."/>
            <person name="Renault V."/>
            <person name="Bayer P.E."/>
            <person name="Golicz A.A."/>
            <person name="Manoli S."/>
            <person name="Lee T.H."/>
            <person name="Thi V.H."/>
            <person name="Chalabi S."/>
            <person name="Hu Q."/>
            <person name="Fan C."/>
            <person name="Tollenaere R."/>
            <person name="Lu Y."/>
            <person name="Battail C."/>
            <person name="Shen J."/>
            <person name="Sidebottom C.H."/>
            <person name="Wang X."/>
            <person name="Canaguier A."/>
            <person name="Chauveau A."/>
            <person name="Berard A."/>
            <person name="Deniot G."/>
            <person name="Guan M."/>
            <person name="Liu Z."/>
            <person name="Sun F."/>
            <person name="Lim Y.P."/>
            <person name="Lyons E."/>
            <person name="Town C.D."/>
            <person name="Bancroft I."/>
            <person name="Wang X."/>
            <person name="Meng J."/>
            <person name="Ma J."/>
            <person name="Pires J.C."/>
            <person name="King G.J."/>
            <person name="Brunel D."/>
            <person name="Delourme R."/>
            <person name="Renard M."/>
            <person name="Aury J.M."/>
            <person name="Adams K.L."/>
            <person name="Batley J."/>
            <person name="Snowdon R.J."/>
            <person name="Tost J."/>
            <person name="Edwards D."/>
            <person name="Zhou Y."/>
            <person name="Hua W."/>
            <person name="Sharpe A.G."/>
            <person name="Paterson A.H."/>
            <person name="Guan C."/>
            <person name="Wincker P."/>
        </authorList>
    </citation>
    <scope>NUCLEOTIDE SEQUENCE [LARGE SCALE GENOMIC DNA]</scope>
</reference>
<reference evidence="2" key="3">
    <citation type="submission" date="2021-01" db="EMBL/GenBank/DDBJ databases">
        <authorList>
            <consortium name="Genoscope - CEA"/>
            <person name="William W."/>
        </authorList>
    </citation>
    <scope>NUCLEOTIDE SEQUENCE</scope>
</reference>
<dbReference type="EMBL" id="LK044174">
    <property type="protein sequence ID" value="CDY71026.1"/>
    <property type="molecule type" value="Genomic_DNA"/>
</dbReference>
<sequence>MANIFVRSSYVLAILFAILVAVSGNRLYPKPQLNGEQVGHSILQSALSLKGGSLHGTCSYYQYVYYCSDCDKQCKQNNSNWWGQCSAWPIRDCYCYWNC</sequence>
<reference evidence="3" key="2">
    <citation type="submission" date="2014-06" db="EMBL/GenBank/DDBJ databases">
        <authorList>
            <person name="Genoscope - CEA"/>
        </authorList>
    </citation>
    <scope>NUCLEOTIDE SEQUENCE</scope>
</reference>
<evidence type="ECO:0000313" key="3">
    <source>
        <dbReference type="EMBL" id="CDY71026.1"/>
    </source>
</evidence>
<gene>
    <name evidence="3" type="primary">BnaCnng70950D</name>
    <name evidence="2" type="ORF">DARMORV10_C03P58530.1</name>
    <name evidence="3" type="ORF">GSBRNA2T00010592001</name>
</gene>
<dbReference type="PaxDb" id="3708-A0A078JZL0"/>
<dbReference type="AlphaFoldDB" id="A0A078JZL0"/>
<dbReference type="EMBL" id="HG994367">
    <property type="protein sequence ID" value="CAF1706516.1"/>
    <property type="molecule type" value="Genomic_DNA"/>
</dbReference>
<evidence type="ECO:0000256" key="1">
    <source>
        <dbReference type="SAM" id="SignalP"/>
    </source>
</evidence>
<keyword evidence="1" id="KW-0732">Signal</keyword>
<organism evidence="3">
    <name type="scientific">Brassica napus</name>
    <name type="common">Rape</name>
    <dbReference type="NCBI Taxonomy" id="3708"/>
    <lineage>
        <taxon>Eukaryota</taxon>
        <taxon>Viridiplantae</taxon>
        <taxon>Streptophyta</taxon>
        <taxon>Embryophyta</taxon>
        <taxon>Tracheophyta</taxon>
        <taxon>Spermatophyta</taxon>
        <taxon>Magnoliopsida</taxon>
        <taxon>eudicotyledons</taxon>
        <taxon>Gunneridae</taxon>
        <taxon>Pentapetalae</taxon>
        <taxon>rosids</taxon>
        <taxon>malvids</taxon>
        <taxon>Brassicales</taxon>
        <taxon>Brassicaceae</taxon>
        <taxon>Brassiceae</taxon>
        <taxon>Brassica</taxon>
    </lineage>
</organism>
<dbReference type="SMR" id="A0A078JZL0"/>
<name>A0A078JZL0_BRANA</name>
<accession>A0A078JZL0</accession>
<protein>
    <submittedName>
        <fullName evidence="2">(rape) hypothetical protein</fullName>
    </submittedName>
    <submittedName>
        <fullName evidence="3">BnaCnng70950D protein</fullName>
    </submittedName>
</protein>
<evidence type="ECO:0000313" key="2">
    <source>
        <dbReference type="EMBL" id="CAF1706516.1"/>
    </source>
</evidence>